<evidence type="ECO:0000256" key="1">
    <source>
        <dbReference type="ARBA" id="ARBA00022603"/>
    </source>
</evidence>
<dbReference type="RefSeq" id="WP_263842549.1">
    <property type="nucleotide sequence ID" value="NZ_JALIEB010000001.1"/>
</dbReference>
<keyword evidence="1 3" id="KW-0489">Methyltransferase</keyword>
<organism evidence="5 6">
    <name type="scientific">Roseobacter sinensis</name>
    <dbReference type="NCBI Taxonomy" id="2931391"/>
    <lineage>
        <taxon>Bacteria</taxon>
        <taxon>Pseudomonadati</taxon>
        <taxon>Pseudomonadota</taxon>
        <taxon>Alphaproteobacteria</taxon>
        <taxon>Rhodobacterales</taxon>
        <taxon>Roseobacteraceae</taxon>
        <taxon>Roseobacter</taxon>
    </lineage>
</organism>
<evidence type="ECO:0000313" key="5">
    <source>
        <dbReference type="EMBL" id="MCV3270231.1"/>
    </source>
</evidence>
<dbReference type="InterPro" id="IPR036589">
    <property type="entry name" value="HCY_dom_sf"/>
</dbReference>
<feature type="binding site" evidence="3">
    <location>
        <position position="274"/>
    </location>
    <ligand>
        <name>Zn(2+)</name>
        <dbReference type="ChEBI" id="CHEBI:29105"/>
    </ligand>
</feature>
<dbReference type="Gene3D" id="3.20.20.330">
    <property type="entry name" value="Homocysteine-binding-like domain"/>
    <property type="match status" value="1"/>
</dbReference>
<accession>A0ABT3B9H5</accession>
<proteinExistence type="predicted"/>
<feature type="binding site" evidence="3">
    <location>
        <position position="273"/>
    </location>
    <ligand>
        <name>Zn(2+)</name>
        <dbReference type="ChEBI" id="CHEBI:29105"/>
    </ligand>
</feature>
<dbReference type="InterPro" id="IPR003726">
    <property type="entry name" value="HCY_dom"/>
</dbReference>
<comment type="caution">
    <text evidence="5">The sequence shown here is derived from an EMBL/GenBank/DDBJ whole genome shotgun (WGS) entry which is preliminary data.</text>
</comment>
<dbReference type="Pfam" id="PF02574">
    <property type="entry name" value="S-methyl_trans"/>
    <property type="match status" value="1"/>
</dbReference>
<dbReference type="PIRSF" id="PIRSF037505">
    <property type="entry name" value="Betaine_HMT"/>
    <property type="match status" value="1"/>
</dbReference>
<keyword evidence="3" id="KW-0862">Zinc</keyword>
<dbReference type="SUPFAM" id="SSF82282">
    <property type="entry name" value="Homocysteine S-methyltransferase"/>
    <property type="match status" value="1"/>
</dbReference>
<keyword evidence="6" id="KW-1185">Reference proteome</keyword>
<comment type="cofactor">
    <cofactor evidence="3">
        <name>Zn(2+)</name>
        <dbReference type="ChEBI" id="CHEBI:29105"/>
    </cofactor>
</comment>
<feature type="binding site" evidence="3">
    <location>
        <position position="200"/>
    </location>
    <ligand>
        <name>Zn(2+)</name>
        <dbReference type="ChEBI" id="CHEBI:29105"/>
    </ligand>
</feature>
<dbReference type="PANTHER" id="PTHR11103:SF18">
    <property type="entry name" value="SLR1189 PROTEIN"/>
    <property type="match status" value="1"/>
</dbReference>
<evidence type="ECO:0000259" key="4">
    <source>
        <dbReference type="PROSITE" id="PS50970"/>
    </source>
</evidence>
<dbReference type="PANTHER" id="PTHR11103">
    <property type="entry name" value="SLR1189 PROTEIN"/>
    <property type="match status" value="1"/>
</dbReference>
<evidence type="ECO:0000256" key="2">
    <source>
        <dbReference type="ARBA" id="ARBA00022679"/>
    </source>
</evidence>
<reference evidence="5 6" key="1">
    <citation type="submission" date="2022-04" db="EMBL/GenBank/DDBJ databases">
        <title>Roseobacter sp. WL0113 is a bacterium isolated from neritic sediment.</title>
        <authorList>
            <person name="Wang L."/>
            <person name="He W."/>
            <person name="Zhang D.-F."/>
        </authorList>
    </citation>
    <scope>NUCLEOTIDE SEQUENCE [LARGE SCALE GENOMIC DNA]</scope>
    <source>
        <strain evidence="5 6">WL0113</strain>
    </source>
</reference>
<dbReference type="PROSITE" id="PS50970">
    <property type="entry name" value="HCY"/>
    <property type="match status" value="1"/>
</dbReference>
<dbReference type="EMBL" id="JALIEB010000001">
    <property type="protein sequence ID" value="MCV3270231.1"/>
    <property type="molecule type" value="Genomic_DNA"/>
</dbReference>
<sequence length="296" mass="30944">MTQITLLDGGMGQELIHRAGDRPTPLWSTQVMAEHPGMVQGVHADFFAAGATIATTNTYAIHRDRLEDTALEGRFEALHATALAEAKAARAAHGAGRIAGGIGPLRASYRPDLHPEPEVAVPLFAEVAGLLAPECDLLILETCASVAHARDALAGARTTDLPVWLSLTVSDTDGTQLRSGEPLADALEVAAGADAVLINCAAPEAVTEALPIIAPLGKPFGGYANAFEQITEDFLKAKPTVEALTARRDMGPRAYAGYVLQWVGLGATIVGGCCEVSPAHIAEIARRLRAVGHTIV</sequence>
<evidence type="ECO:0000256" key="3">
    <source>
        <dbReference type="PROSITE-ProRule" id="PRU00333"/>
    </source>
</evidence>
<feature type="domain" description="Hcy-binding" evidence="4">
    <location>
        <begin position="1"/>
        <end position="288"/>
    </location>
</feature>
<keyword evidence="2 3" id="KW-0808">Transferase</keyword>
<dbReference type="Proteomes" id="UP001208690">
    <property type="component" value="Unassembled WGS sequence"/>
</dbReference>
<protein>
    <submittedName>
        <fullName evidence="5">Homocysteine S-methyltransferase family protein</fullName>
    </submittedName>
</protein>
<gene>
    <name evidence="5" type="ORF">MUB52_02215</name>
</gene>
<keyword evidence="3" id="KW-0479">Metal-binding</keyword>
<dbReference type="InterPro" id="IPR017226">
    <property type="entry name" value="BHMT-like"/>
</dbReference>
<evidence type="ECO:0000313" key="6">
    <source>
        <dbReference type="Proteomes" id="UP001208690"/>
    </source>
</evidence>
<name>A0ABT3B9H5_9RHOB</name>